<feature type="compositionally biased region" description="Basic and acidic residues" evidence="4">
    <location>
        <begin position="633"/>
        <end position="655"/>
    </location>
</feature>
<feature type="compositionally biased region" description="Acidic residues" evidence="4">
    <location>
        <begin position="156"/>
        <end position="173"/>
    </location>
</feature>
<dbReference type="Proteomes" id="UP000813463">
    <property type="component" value="Chromosome 2"/>
</dbReference>
<evidence type="ECO:0000256" key="1">
    <source>
        <dbReference type="ARBA" id="ARBA00005234"/>
    </source>
</evidence>
<sequence>MVFKKGHTGSNKQWKFAMNEVFKDKPPQVPGTSNRKKYVEPEIDEDDEEYEEDLVGSGDDSEDTPYEEEGEELEDEEEDDDEEYVDEDEDEGENDVGVKCKLKNQGRKTGNAKGRRPVVVEEDDEFYDDLEVDARAKLKMKERSRKYAKSRRLVNDVEDEGNDDEEDDEEDGEADVRRVGKKHPKHVGQNVRRYPEDEQHGLRKKHLKVIRKRRRGDTDDEEEQGKPVKKKLLLKKKVGKIVDKERRKGKSPLKDKGMTKRGKNRRVFLRVPIPQHPISRGEYAKCHDVVVATQRANCDRKQPSVICRTDAFSKIIAGFDDSRRACVQKMGFGGLLELKISKLPRQLCYWLMTRLDGVNSYLVGGDGHVLPITPGHWEDVFGLRNSGLPVPEKDSDLPAGKALAYAVKYGEKNPANNKTTVLISNATRVLLGPLDKLGNLVPLANQRQRTEFMENFMIVLMGQILCPSTDGANMSTKLLGAVCVAKDADQYNWCEFCHKWLLDYAITCQRKLEVQGYAAGTGGCVLFLLVFYLDRLCRLPVRWDEFPRLKVWTEEEVEKVKLHDRKPTEDYGRLSTVDVVYREPHPLFGERRPLAEEVADLVMERMAPLLQDLRAVIREQVIIRRLGAKESVAEKDPSPGVAEKDPSPGVAEKDPSPASSSHRQISDNAYINVDGEPMAVDKSVNKVLSELDVIVLEEDETDNVQHTVEQPLGGEENVFVNYQSLPVEQPVFEFLHVPAVVAVQNEPMEEAEQVQQAPPQQVVELVQHLEAMQNEPMEALPQHEPQQEPRHEPVQQGHTEGDQGGPQEEGPVVPVVQQEADPQGPVEEPPQHDFVEPQNDVLEDPENEDEEDEEEGDEEDGEEGDEEDGEEDDEEDGEEGDEDEEDVGNTADQDKPGDDDDENQGANGGTTGPVAGEAEGADNAEGPGADGTENTRGGGEGLDHGAVHGSNPEDFDGAEPGGDGQVRTRIKAARPKPSPKPRTATKRSRKPSEKAIAMRTARQRPGIRMTKADSSILKYVEAYDTKKKAGGAMLIECDGNDANQQMCYSVVHPRSYVNSQYVRTIAYLYNREWASEFPKSCRRLMLDSMFAHQKLKTKETYAGLFKKWSQPLRKVVSSDISVVFVPVVENEHWWCVAFALKDQKIWFIDNMYKNPAAEHSAELKKLIPAVDYVLLETDKEFNASPAWQTKQMGKWPLDVVGFPDYNDNHACGVVMLMAIRETANAFKKSMHVGEIGAARKALFLSHLNSDYNSCRPLIPEIIATHCR</sequence>
<evidence type="ECO:0000256" key="2">
    <source>
        <dbReference type="ARBA" id="ARBA00022670"/>
    </source>
</evidence>
<organism evidence="6 7">
    <name type="scientific">Spinacia oleracea</name>
    <name type="common">Spinach</name>
    <dbReference type="NCBI Taxonomy" id="3562"/>
    <lineage>
        <taxon>Eukaryota</taxon>
        <taxon>Viridiplantae</taxon>
        <taxon>Streptophyta</taxon>
        <taxon>Embryophyta</taxon>
        <taxon>Tracheophyta</taxon>
        <taxon>Spermatophyta</taxon>
        <taxon>Magnoliopsida</taxon>
        <taxon>eudicotyledons</taxon>
        <taxon>Gunneridae</taxon>
        <taxon>Pentapetalae</taxon>
        <taxon>Caryophyllales</taxon>
        <taxon>Chenopodiaceae</taxon>
        <taxon>Chenopodioideae</taxon>
        <taxon>Anserineae</taxon>
        <taxon>Spinacia</taxon>
    </lineage>
</organism>
<feature type="compositionally biased region" description="Basic residues" evidence="4">
    <location>
        <begin position="142"/>
        <end position="152"/>
    </location>
</feature>
<feature type="compositionally biased region" description="Low complexity" evidence="4">
    <location>
        <begin position="915"/>
        <end position="931"/>
    </location>
</feature>
<feature type="region of interest" description="Disordered" evidence="4">
    <location>
        <begin position="1"/>
        <end position="117"/>
    </location>
</feature>
<protein>
    <submittedName>
        <fullName evidence="7">Uncharacterized protein isoform X1</fullName>
    </submittedName>
</protein>
<reference evidence="6" key="1">
    <citation type="journal article" date="2021" name="Nat. Commun.">
        <title>Genomic analyses provide insights into spinach domestication and the genetic basis of agronomic traits.</title>
        <authorList>
            <person name="Cai X."/>
            <person name="Sun X."/>
            <person name="Xu C."/>
            <person name="Sun H."/>
            <person name="Wang X."/>
            <person name="Ge C."/>
            <person name="Zhang Z."/>
            <person name="Wang Q."/>
            <person name="Fei Z."/>
            <person name="Jiao C."/>
            <person name="Wang Q."/>
        </authorList>
    </citation>
    <scope>NUCLEOTIDE SEQUENCE [LARGE SCALE GENOMIC DNA]</scope>
    <source>
        <strain evidence="6">cv. Varoflay</strain>
    </source>
</reference>
<feature type="region of interest" description="Disordered" evidence="4">
    <location>
        <begin position="633"/>
        <end position="665"/>
    </location>
</feature>
<gene>
    <name evidence="7" type="primary">LOC130467905</name>
</gene>
<keyword evidence="3" id="KW-0378">Hydrolase</keyword>
<feature type="compositionally biased region" description="Low complexity" evidence="4">
    <location>
        <begin position="805"/>
        <end position="819"/>
    </location>
</feature>
<dbReference type="InterPro" id="IPR003653">
    <property type="entry name" value="Peptidase_C48_C"/>
</dbReference>
<feature type="region of interest" description="Disordered" evidence="4">
    <location>
        <begin position="768"/>
        <end position="1006"/>
    </location>
</feature>
<dbReference type="RefSeq" id="XP_056692903.1">
    <property type="nucleotide sequence ID" value="XM_056836925.1"/>
</dbReference>
<evidence type="ECO:0000313" key="7">
    <source>
        <dbReference type="RefSeq" id="XP_056692903.1"/>
    </source>
</evidence>
<keyword evidence="2" id="KW-0645">Protease</keyword>
<evidence type="ECO:0000256" key="4">
    <source>
        <dbReference type="SAM" id="MobiDB-lite"/>
    </source>
</evidence>
<keyword evidence="6" id="KW-1185">Reference proteome</keyword>
<dbReference type="Pfam" id="PF02902">
    <property type="entry name" value="Peptidase_C48"/>
    <property type="match status" value="1"/>
</dbReference>
<dbReference type="GeneID" id="130467905"/>
<dbReference type="Gene3D" id="3.40.395.10">
    <property type="entry name" value="Adenoviral Proteinase, Chain A"/>
    <property type="match status" value="1"/>
</dbReference>
<dbReference type="PANTHER" id="PTHR34835:SF34">
    <property type="entry name" value="OS08G0555500 PROTEIN"/>
    <property type="match status" value="1"/>
</dbReference>
<name>A0ABM3RBA9_SPIOL</name>
<comment type="similarity">
    <text evidence="1">Belongs to the peptidase C48 family.</text>
</comment>
<dbReference type="InterPro" id="IPR038765">
    <property type="entry name" value="Papain-like_cys_pep_sf"/>
</dbReference>
<evidence type="ECO:0000313" key="6">
    <source>
        <dbReference type="Proteomes" id="UP000813463"/>
    </source>
</evidence>
<feature type="domain" description="Ubiquitin-like protease family profile" evidence="5">
    <location>
        <begin position="1007"/>
        <end position="1222"/>
    </location>
</feature>
<dbReference type="PROSITE" id="PS50600">
    <property type="entry name" value="ULP_PROTEASE"/>
    <property type="match status" value="1"/>
</dbReference>
<dbReference type="SUPFAM" id="SSF54001">
    <property type="entry name" value="Cysteine proteinases"/>
    <property type="match status" value="1"/>
</dbReference>
<accession>A0ABM3RBA9</accession>
<evidence type="ECO:0000256" key="3">
    <source>
        <dbReference type="ARBA" id="ARBA00022801"/>
    </source>
</evidence>
<dbReference type="PANTHER" id="PTHR34835">
    <property type="entry name" value="OS07G0283600 PROTEIN-RELATED"/>
    <property type="match status" value="1"/>
</dbReference>
<feature type="region of interest" description="Disordered" evidence="4">
    <location>
        <begin position="140"/>
        <end position="229"/>
    </location>
</feature>
<feature type="compositionally biased region" description="Basic residues" evidence="4">
    <location>
        <begin position="202"/>
        <end position="215"/>
    </location>
</feature>
<proteinExistence type="inferred from homology"/>
<feature type="compositionally biased region" description="Acidic residues" evidence="4">
    <location>
        <begin position="841"/>
        <end position="887"/>
    </location>
</feature>
<feature type="compositionally biased region" description="Acidic residues" evidence="4">
    <location>
        <begin position="41"/>
        <end position="94"/>
    </location>
</feature>
<evidence type="ECO:0000259" key="5">
    <source>
        <dbReference type="PROSITE" id="PS50600"/>
    </source>
</evidence>
<feature type="compositionally biased region" description="Basic residues" evidence="4">
    <location>
        <begin position="968"/>
        <end position="989"/>
    </location>
</feature>
<reference evidence="7" key="2">
    <citation type="submission" date="2025-08" db="UniProtKB">
        <authorList>
            <consortium name="RefSeq"/>
        </authorList>
    </citation>
    <scope>IDENTIFICATION</scope>
    <source>
        <tissue evidence="7">Leaf</tissue>
    </source>
</reference>